<dbReference type="InterPro" id="IPR019489">
    <property type="entry name" value="Clp_ATPase_C"/>
</dbReference>
<evidence type="ECO:0000256" key="4">
    <source>
        <dbReference type="SAM" id="MobiDB-lite"/>
    </source>
</evidence>
<dbReference type="PANTHER" id="PTHR11638">
    <property type="entry name" value="ATP-DEPENDENT CLP PROTEASE"/>
    <property type="match status" value="1"/>
</dbReference>
<dbReference type="CDD" id="cd19499">
    <property type="entry name" value="RecA-like_ClpB_Hsp104-like"/>
    <property type="match status" value="1"/>
</dbReference>
<keyword evidence="8" id="KW-1185">Reference proteome</keyword>
<dbReference type="Pfam" id="PF07724">
    <property type="entry name" value="AAA_2"/>
    <property type="match status" value="1"/>
</dbReference>
<keyword evidence="2" id="KW-0067">ATP-binding</keyword>
<feature type="compositionally biased region" description="Low complexity" evidence="4">
    <location>
        <begin position="10"/>
        <end position="21"/>
    </location>
</feature>
<feature type="domain" description="Clp ATPase C-terminal" evidence="6">
    <location>
        <begin position="692"/>
        <end position="788"/>
    </location>
</feature>
<organism evidence="7 8">
    <name type="scientific">Chondromyces crocatus</name>
    <dbReference type="NCBI Taxonomy" id="52"/>
    <lineage>
        <taxon>Bacteria</taxon>
        <taxon>Pseudomonadati</taxon>
        <taxon>Myxococcota</taxon>
        <taxon>Polyangia</taxon>
        <taxon>Polyangiales</taxon>
        <taxon>Polyangiaceae</taxon>
        <taxon>Chondromyces</taxon>
    </lineage>
</organism>
<evidence type="ECO:0000313" key="7">
    <source>
        <dbReference type="EMBL" id="AKT43855.1"/>
    </source>
</evidence>
<proteinExistence type="predicted"/>
<keyword evidence="3" id="KW-0143">Chaperone</keyword>
<feature type="compositionally biased region" description="Basic and acidic residues" evidence="4">
    <location>
        <begin position="875"/>
        <end position="895"/>
    </location>
</feature>
<evidence type="ECO:0000256" key="1">
    <source>
        <dbReference type="ARBA" id="ARBA00022741"/>
    </source>
</evidence>
<evidence type="ECO:0008006" key="9">
    <source>
        <dbReference type="Google" id="ProtNLM"/>
    </source>
</evidence>
<name>A0A0K1ESE2_CHOCO</name>
<reference evidence="7 8" key="1">
    <citation type="submission" date="2015-07" db="EMBL/GenBank/DDBJ databases">
        <title>Genome analysis of myxobacterium Chondromyces crocatus Cm c5 reveals a high potential for natural compound synthesis and the genetic basis for the loss of fruiting body formation.</title>
        <authorList>
            <person name="Zaburannyi N."/>
            <person name="Bunk B."/>
            <person name="Maier J."/>
            <person name="Overmann J."/>
            <person name="Mueller R."/>
        </authorList>
    </citation>
    <scope>NUCLEOTIDE SEQUENCE [LARGE SCALE GENOMIC DNA]</scope>
    <source>
        <strain evidence="7 8">Cm c5</strain>
    </source>
</reference>
<dbReference type="AlphaFoldDB" id="A0A0K1ESE2"/>
<dbReference type="GO" id="GO:0034605">
    <property type="term" value="P:cellular response to heat"/>
    <property type="evidence" value="ECO:0007669"/>
    <property type="project" value="TreeGrafter"/>
</dbReference>
<dbReference type="SUPFAM" id="SSF52540">
    <property type="entry name" value="P-loop containing nucleoside triphosphate hydrolases"/>
    <property type="match status" value="2"/>
</dbReference>
<dbReference type="Gene3D" id="1.10.8.60">
    <property type="match status" value="1"/>
</dbReference>
<dbReference type="PANTHER" id="PTHR11638:SF18">
    <property type="entry name" value="HEAT SHOCK PROTEIN 104"/>
    <property type="match status" value="1"/>
</dbReference>
<dbReference type="SMART" id="SM00382">
    <property type="entry name" value="AAA"/>
    <property type="match status" value="2"/>
</dbReference>
<dbReference type="PRINTS" id="PR00300">
    <property type="entry name" value="CLPPROTEASEA"/>
</dbReference>
<dbReference type="EMBL" id="CP012159">
    <property type="protein sequence ID" value="AKT43855.1"/>
    <property type="molecule type" value="Genomic_DNA"/>
</dbReference>
<dbReference type="GO" id="GO:0005737">
    <property type="term" value="C:cytoplasm"/>
    <property type="evidence" value="ECO:0007669"/>
    <property type="project" value="TreeGrafter"/>
</dbReference>
<dbReference type="Pfam" id="PF00004">
    <property type="entry name" value="AAA"/>
    <property type="match status" value="1"/>
</dbReference>
<gene>
    <name evidence="7" type="ORF">CMC5_080920</name>
</gene>
<evidence type="ECO:0000259" key="5">
    <source>
        <dbReference type="SMART" id="SM00382"/>
    </source>
</evidence>
<feature type="region of interest" description="Disordered" evidence="4">
    <location>
        <begin position="1"/>
        <end position="27"/>
    </location>
</feature>
<evidence type="ECO:0000256" key="2">
    <source>
        <dbReference type="ARBA" id="ARBA00022840"/>
    </source>
</evidence>
<dbReference type="InterPro" id="IPR003959">
    <property type="entry name" value="ATPase_AAA_core"/>
</dbReference>
<dbReference type="InterPro" id="IPR001270">
    <property type="entry name" value="ClpA/B"/>
</dbReference>
<dbReference type="Gene3D" id="3.40.50.300">
    <property type="entry name" value="P-loop containing nucleotide triphosphate hydrolases"/>
    <property type="match status" value="2"/>
</dbReference>
<feature type="region of interest" description="Disordered" evidence="4">
    <location>
        <begin position="1108"/>
        <end position="1131"/>
    </location>
</feature>
<evidence type="ECO:0000313" key="8">
    <source>
        <dbReference type="Proteomes" id="UP000067626"/>
    </source>
</evidence>
<dbReference type="GO" id="GO:0016887">
    <property type="term" value="F:ATP hydrolysis activity"/>
    <property type="evidence" value="ECO:0007669"/>
    <property type="project" value="InterPro"/>
</dbReference>
<dbReference type="InterPro" id="IPR050130">
    <property type="entry name" value="ClpA_ClpB"/>
</dbReference>
<protein>
    <recommendedName>
        <fullName evidence="9">ATP-dependent Clp protease ATP-binding subunit</fullName>
    </recommendedName>
</protein>
<evidence type="ECO:0000259" key="6">
    <source>
        <dbReference type="SMART" id="SM01086"/>
    </source>
</evidence>
<feature type="region of interest" description="Disordered" evidence="4">
    <location>
        <begin position="871"/>
        <end position="895"/>
    </location>
</feature>
<dbReference type="KEGG" id="ccro:CMC5_080920"/>
<dbReference type="InterPro" id="IPR027417">
    <property type="entry name" value="P-loop_NTPase"/>
</dbReference>
<dbReference type="Proteomes" id="UP000067626">
    <property type="component" value="Chromosome"/>
</dbReference>
<feature type="domain" description="AAA+ ATPase" evidence="5">
    <location>
        <begin position="527"/>
        <end position="693"/>
    </location>
</feature>
<dbReference type="InterPro" id="IPR003593">
    <property type="entry name" value="AAA+_ATPase"/>
</dbReference>
<dbReference type="STRING" id="52.CMC5_080920"/>
<dbReference type="Pfam" id="PF10431">
    <property type="entry name" value="ClpB_D2-small"/>
    <property type="match status" value="1"/>
</dbReference>
<dbReference type="GO" id="GO:0005524">
    <property type="term" value="F:ATP binding"/>
    <property type="evidence" value="ECO:0007669"/>
    <property type="project" value="UniProtKB-KW"/>
</dbReference>
<feature type="domain" description="AAA+ ATPase" evidence="5">
    <location>
        <begin position="255"/>
        <end position="406"/>
    </location>
</feature>
<feature type="region of interest" description="Disordered" evidence="4">
    <location>
        <begin position="783"/>
        <end position="806"/>
    </location>
</feature>
<sequence length="1198" mass="131381">MTGPSDDDAAPVSPDPSGASDHPQEHEGRVARVHVLSQERFDGAWLMAPAAAANFMSIGAEEEVRMDQELFLRAYLHRARPELLSRLSLPEATRLVSVEVSLPIEALSRRAKRDPLVAFVCVVIPAKDGDAWVMVPAVGHTFYVQRGEEFEEVVRHEVRRLLASQELSAWVLRGLLPTSDAALDVIQVPLEHKAQTGRGASRMEAIAREARRRKAIEVLEGASTRFQVEGRFGPPPLVGRDAEQSRLTALLSGKERLGVLLVGPEGSGKGALMRAYAHGSDRPVFATSGAQLVAGMSGFGEWQERVFAVMAAAQELDAVLYIDQLEDLLSAHDEEGAVDLGGALRPFVDGSKVRLVCEVREDRVDALESRHWAFFAALSRIPVPALSPALTREVLSRRVQHDTRAEPLRPHLATEAIPALVDLCERYLPYAAFPGKAVRLYEDMRALREKEQGHGGTAITLGKEQLYETFSMRTGVPEFLLREDLPLRVEELVSRLGRTVIGQEQAVRALAETIAVVKAGLQPAGKPLATFLFVGPTGVGKTELARALAELLFGSAERMARFDMSEFMTPDAADRLIRGTDRDAGLLTRRVREQPFCVILLDEIEKAHPAVFDLLLQVCGEGRLSDARGQTAYFHNAILIMTSNLGSAERRTRSGFLGGEASFGDHYTRAVEAAFRPEMVNRIDRIVAFRPLSQAEVVEVARVLIERIASRRGLVEAGVGLTLSARALRRLASDGFSETYGARALRRHLEEQLVAPVARVLSGLGAGARDLLVQVTEAGEEAESEGALQTEEVGVQHGSAGSDGETGHVVARAGAGGLLVVARKRSRVRRAQQAFGYDAVSQARREVEAWMELDPIVELKDQMDFLLTQLNTMGRDQERGRKRRSADQSKARARSRQEEVAELQAEHHRLQTLWEELTLRQEEVFRAEEAAMIALFEGTPLGPMVHTSREGQAAFRKVLPHALTALLPQRNAITLIVEELDPGMFGLWLDPLLRAMTARGWVAEIHLDGDKAGPRDGPWPEGRRWGPPRSIPDALRALEAPKRSFRNVLLRCRGAYVGAMLALEAGLHRIVLTGEAKDRGVVGDEEDRAHVYVHVVAFETAITEAQWSHPTLAPPPAGTASGRRKGGAVREHDHGTVALHIAGRRARIPVEPGLRWDQLEEVALEHLLLLEQPGSGLDRDDVYLLPELSEASDAAEDG</sequence>
<evidence type="ECO:0000256" key="3">
    <source>
        <dbReference type="ARBA" id="ARBA00023186"/>
    </source>
</evidence>
<accession>A0A0K1ESE2</accession>
<dbReference type="SMART" id="SM01086">
    <property type="entry name" value="ClpB_D2-small"/>
    <property type="match status" value="1"/>
</dbReference>
<keyword evidence="1" id="KW-0547">Nucleotide-binding</keyword>